<dbReference type="PROSITE" id="PS51257">
    <property type="entry name" value="PROKAR_LIPOPROTEIN"/>
    <property type="match status" value="1"/>
</dbReference>
<keyword evidence="4" id="KW-0378">Hydrolase</keyword>
<reference evidence="5" key="1">
    <citation type="submission" date="2015-07" db="EMBL/GenBank/DDBJ databases">
        <authorList>
            <person name="Rodrigo-Torres Lidia"/>
            <person name="Arahal R.David."/>
        </authorList>
    </citation>
    <scope>NUCLEOTIDE SEQUENCE [LARGE SCALE GENOMIC DNA]</scope>
    <source>
        <strain evidence="5">CECT 5112</strain>
    </source>
</reference>
<dbReference type="STRING" id="388408.LAX5112_04941"/>
<feature type="signal peptide" evidence="3">
    <location>
        <begin position="1"/>
        <end position="23"/>
    </location>
</feature>
<dbReference type="PANTHER" id="PTHR31126">
    <property type="entry name" value="TYROSINE-PROTEIN PHOSPHATASE"/>
    <property type="match status" value="1"/>
</dbReference>
<dbReference type="Gene3D" id="3.90.190.10">
    <property type="entry name" value="Protein tyrosine phosphatase superfamily"/>
    <property type="match status" value="1"/>
</dbReference>
<evidence type="ECO:0000313" key="4">
    <source>
        <dbReference type="EMBL" id="CTQ77533.1"/>
    </source>
</evidence>
<keyword evidence="3" id="KW-0732">Signal</keyword>
<evidence type="ECO:0000313" key="5">
    <source>
        <dbReference type="Proteomes" id="UP000053235"/>
    </source>
</evidence>
<name>A0A0M7AUR8_9HYPH</name>
<dbReference type="EC" id="3.1.3.48" evidence="4"/>
<evidence type="ECO:0000256" key="1">
    <source>
        <dbReference type="ARBA" id="ARBA00009580"/>
    </source>
</evidence>
<comment type="similarity">
    <text evidence="1">Belongs to the protein-tyrosine phosphatase family.</text>
</comment>
<keyword evidence="5" id="KW-1185">Reference proteome</keyword>
<feature type="region of interest" description="Disordered" evidence="2">
    <location>
        <begin position="25"/>
        <end position="45"/>
    </location>
</feature>
<dbReference type="InterPro" id="IPR016130">
    <property type="entry name" value="Tyr_Pase_AS"/>
</dbReference>
<organism evidence="4 5">
    <name type="scientific">Roseibium alexandrii</name>
    <dbReference type="NCBI Taxonomy" id="388408"/>
    <lineage>
        <taxon>Bacteria</taxon>
        <taxon>Pseudomonadati</taxon>
        <taxon>Pseudomonadota</taxon>
        <taxon>Alphaproteobacteria</taxon>
        <taxon>Hyphomicrobiales</taxon>
        <taxon>Stappiaceae</taxon>
        <taxon>Roseibium</taxon>
    </lineage>
</organism>
<protein>
    <submittedName>
        <fullName evidence="4">Tyrosine-protein phosphatase</fullName>
        <ecNumber evidence="4">3.1.3.48</ecNumber>
    </submittedName>
</protein>
<dbReference type="PANTHER" id="PTHR31126:SF1">
    <property type="entry name" value="TYROSINE SPECIFIC PROTEIN PHOSPHATASES DOMAIN-CONTAINING PROTEIN"/>
    <property type="match status" value="1"/>
</dbReference>
<gene>
    <name evidence="4" type="primary">iphP</name>
    <name evidence="4" type="ORF">LAX5112_04941</name>
</gene>
<dbReference type="InterPro" id="IPR026893">
    <property type="entry name" value="Tyr/Ser_Pase_IphP-type"/>
</dbReference>
<dbReference type="PROSITE" id="PS00383">
    <property type="entry name" value="TYR_PHOSPHATASE_1"/>
    <property type="match status" value="1"/>
</dbReference>
<dbReference type="AlphaFoldDB" id="A0A0M7AUR8"/>
<sequence>MTLKRAWSAFPVVLLVACSVASAEPAPKHGLEGQPNFRDLGGYQTSDGQTLRTGLVFRSGELPRTTDADLETLKDLGVKTVVNFLTEGEIEYRGPDRLPEGVREISLPITGDIGGIPDAANMLVEARKTGDFRRFPPEFNPQVHEELVNGTADDQYAALFDILADETNYPVVFHCSHGIHRTGTAAALLLTALGVPWETVREDYLRSNETRAVEVTPRIEQLKSLAMDIEMPANERAQNDAAIEAFYVLEPAYIDASRKEAKKRYGSLNAYIEKGLNQSEGDLDHLQSLLLD</sequence>
<dbReference type="SUPFAM" id="SSF52799">
    <property type="entry name" value="(Phosphotyrosine protein) phosphatases II"/>
    <property type="match status" value="1"/>
</dbReference>
<feature type="chain" id="PRO_5005809614" evidence="3">
    <location>
        <begin position="24"/>
        <end position="292"/>
    </location>
</feature>
<dbReference type="InterPro" id="IPR029021">
    <property type="entry name" value="Prot-tyrosine_phosphatase-like"/>
</dbReference>
<accession>A0A0M7AUR8</accession>
<dbReference type="Pfam" id="PF13350">
    <property type="entry name" value="Y_phosphatase3"/>
    <property type="match status" value="1"/>
</dbReference>
<dbReference type="Proteomes" id="UP000053235">
    <property type="component" value="Unassembled WGS sequence"/>
</dbReference>
<evidence type="ECO:0000256" key="3">
    <source>
        <dbReference type="SAM" id="SignalP"/>
    </source>
</evidence>
<dbReference type="EMBL" id="CXWD01000036">
    <property type="protein sequence ID" value="CTQ77533.1"/>
    <property type="molecule type" value="Genomic_DNA"/>
</dbReference>
<dbReference type="GO" id="GO:0004725">
    <property type="term" value="F:protein tyrosine phosphatase activity"/>
    <property type="evidence" value="ECO:0007669"/>
    <property type="project" value="UniProtKB-EC"/>
</dbReference>
<evidence type="ECO:0000256" key="2">
    <source>
        <dbReference type="SAM" id="MobiDB-lite"/>
    </source>
</evidence>
<proteinExistence type="inferred from homology"/>